<dbReference type="WBParaSite" id="jg3159">
    <property type="protein sequence ID" value="jg3159"/>
    <property type="gene ID" value="jg3159"/>
</dbReference>
<dbReference type="AlphaFoldDB" id="A0A915E5V1"/>
<accession>A0A915E5V1</accession>
<protein>
    <submittedName>
        <fullName evidence="2">Uncharacterized protein</fullName>
    </submittedName>
</protein>
<keyword evidence="1" id="KW-1185">Reference proteome</keyword>
<proteinExistence type="predicted"/>
<sequence>MSLATQYRLESVAVIQYNEQANYLFHRYSQNTVAGPIKQNGGAITLDFAKKAQLNSVCEDEDDQDNDFSNVNAFSRGDIFSNNDFKSSNSHSRLPSVPPLCLDDGGDGDEKVSRLRLPQFHIVARIVGWKRMRIVKASNSSRNRLHDEVVRLSSIEYNRRFLTTEEQEFLVNSQQDVIPQELLELLDRLVSLDFNEMIRWI</sequence>
<dbReference type="Proteomes" id="UP000887574">
    <property type="component" value="Unplaced"/>
</dbReference>
<organism evidence="1 2">
    <name type="scientific">Ditylenchus dipsaci</name>
    <dbReference type="NCBI Taxonomy" id="166011"/>
    <lineage>
        <taxon>Eukaryota</taxon>
        <taxon>Metazoa</taxon>
        <taxon>Ecdysozoa</taxon>
        <taxon>Nematoda</taxon>
        <taxon>Chromadorea</taxon>
        <taxon>Rhabditida</taxon>
        <taxon>Tylenchina</taxon>
        <taxon>Tylenchomorpha</taxon>
        <taxon>Sphaerularioidea</taxon>
        <taxon>Anguinidae</taxon>
        <taxon>Anguininae</taxon>
        <taxon>Ditylenchus</taxon>
    </lineage>
</organism>
<evidence type="ECO:0000313" key="2">
    <source>
        <dbReference type="WBParaSite" id="jg3159"/>
    </source>
</evidence>
<evidence type="ECO:0000313" key="1">
    <source>
        <dbReference type="Proteomes" id="UP000887574"/>
    </source>
</evidence>
<reference evidence="2" key="1">
    <citation type="submission" date="2022-11" db="UniProtKB">
        <authorList>
            <consortium name="WormBaseParasite"/>
        </authorList>
    </citation>
    <scope>IDENTIFICATION</scope>
</reference>
<name>A0A915E5V1_9BILA</name>